<evidence type="ECO:0000256" key="1">
    <source>
        <dbReference type="SAM" id="Phobius"/>
    </source>
</evidence>
<feature type="transmembrane region" description="Helical" evidence="1">
    <location>
        <begin position="26"/>
        <end position="46"/>
    </location>
</feature>
<accession>A0ABS2NVB8</accession>
<sequence>MDVVGVGSRWMVGEVFQDVACGDDRVVLAVVVVGAIAAPGVFFGLGDEFGAYGVQMDIFAHLDFIDEVHDQFFAESTLEKMAAPFVFSVDVYGVFGVDIMHDFAYVCVGGFDLEMGVVGHEAVGVKVEVKFLFGLLDGIEVHEIIVHVHENIALAVPPGGDVVLRSLVPQSLFSRHLCEIFLSVLGILC</sequence>
<proteinExistence type="predicted"/>
<dbReference type="Proteomes" id="UP000737402">
    <property type="component" value="Unassembled WGS sequence"/>
</dbReference>
<protein>
    <submittedName>
        <fullName evidence="2">Uncharacterized protein</fullName>
    </submittedName>
</protein>
<keyword evidence="3" id="KW-1185">Reference proteome</keyword>
<keyword evidence="1" id="KW-0472">Membrane</keyword>
<name>A0ABS2NVB8_9BACI</name>
<evidence type="ECO:0000313" key="3">
    <source>
        <dbReference type="Proteomes" id="UP000737402"/>
    </source>
</evidence>
<keyword evidence="1" id="KW-1133">Transmembrane helix</keyword>
<evidence type="ECO:0000313" key="2">
    <source>
        <dbReference type="EMBL" id="MBM7618610.1"/>
    </source>
</evidence>
<organism evidence="2 3">
    <name type="scientific">Sutcliffiella tianshenii</name>
    <dbReference type="NCBI Taxonomy" id="1463404"/>
    <lineage>
        <taxon>Bacteria</taxon>
        <taxon>Bacillati</taxon>
        <taxon>Bacillota</taxon>
        <taxon>Bacilli</taxon>
        <taxon>Bacillales</taxon>
        <taxon>Bacillaceae</taxon>
        <taxon>Sutcliffiella</taxon>
    </lineage>
</organism>
<reference evidence="2 3" key="1">
    <citation type="submission" date="2021-01" db="EMBL/GenBank/DDBJ databases">
        <title>Genomic Encyclopedia of Type Strains, Phase IV (KMG-IV): sequencing the most valuable type-strain genomes for metagenomic binning, comparative biology and taxonomic classification.</title>
        <authorList>
            <person name="Goeker M."/>
        </authorList>
    </citation>
    <scope>NUCLEOTIDE SEQUENCE [LARGE SCALE GENOMIC DNA]</scope>
    <source>
        <strain evidence="2 3">DSM 25879</strain>
    </source>
</reference>
<comment type="caution">
    <text evidence="2">The sequence shown here is derived from an EMBL/GenBank/DDBJ whole genome shotgun (WGS) entry which is preliminary data.</text>
</comment>
<gene>
    <name evidence="2" type="ORF">JOC95_000452</name>
</gene>
<dbReference type="EMBL" id="JAFBED010000001">
    <property type="protein sequence ID" value="MBM7618610.1"/>
    <property type="molecule type" value="Genomic_DNA"/>
</dbReference>
<keyword evidence="1" id="KW-0812">Transmembrane</keyword>